<accession>A0A849HG76</accession>
<evidence type="ECO:0000313" key="6">
    <source>
        <dbReference type="Proteomes" id="UP000588586"/>
    </source>
</evidence>
<evidence type="ECO:0000256" key="1">
    <source>
        <dbReference type="ARBA" id="ARBA00001946"/>
    </source>
</evidence>
<keyword evidence="2" id="KW-0378">Hydrolase</keyword>
<proteinExistence type="predicted"/>
<comment type="caution">
    <text evidence="5">The sequence shown here is derived from an EMBL/GenBank/DDBJ whole genome shotgun (WGS) entry which is preliminary data.</text>
</comment>
<feature type="domain" description="Nudix hydrolase" evidence="4">
    <location>
        <begin position="5"/>
        <end position="147"/>
    </location>
</feature>
<dbReference type="CDD" id="cd04685">
    <property type="entry name" value="NUDIX_Hydrolase"/>
    <property type="match status" value="1"/>
</dbReference>
<sequence length="157" mass="17115">MSEVVRRRAARVLVVSPEGEVLMINAFDPQDPATTYWYTVGGGVDAGESDLDAAVREVWEETGLRVDRDQLVGPVHHDRTVFPFEGRTIDQEQVFFLLATPRFDPAPAAFEETEIRSVITVAWVDPAARERAGETVYPAGLASLVAQCAKAAAQNGS</sequence>
<dbReference type="PANTHER" id="PTHR43046:SF12">
    <property type="entry name" value="GDP-MANNOSE MANNOSYL HYDROLASE"/>
    <property type="match status" value="1"/>
</dbReference>
<organism evidence="5 6">
    <name type="scientific">Knoellia koreensis</name>
    <dbReference type="NCBI Taxonomy" id="2730921"/>
    <lineage>
        <taxon>Bacteria</taxon>
        <taxon>Bacillati</taxon>
        <taxon>Actinomycetota</taxon>
        <taxon>Actinomycetes</taxon>
        <taxon>Micrococcales</taxon>
        <taxon>Intrasporangiaceae</taxon>
        <taxon>Knoellia</taxon>
    </lineage>
</organism>
<dbReference type="Pfam" id="PF00293">
    <property type="entry name" value="NUDIX"/>
    <property type="match status" value="1"/>
</dbReference>
<dbReference type="PANTHER" id="PTHR43046">
    <property type="entry name" value="GDP-MANNOSE MANNOSYL HYDROLASE"/>
    <property type="match status" value="1"/>
</dbReference>
<dbReference type="SUPFAM" id="SSF55811">
    <property type="entry name" value="Nudix"/>
    <property type="match status" value="1"/>
</dbReference>
<dbReference type="GO" id="GO:0016787">
    <property type="term" value="F:hydrolase activity"/>
    <property type="evidence" value="ECO:0007669"/>
    <property type="project" value="UniProtKB-KW"/>
</dbReference>
<dbReference type="InterPro" id="IPR015797">
    <property type="entry name" value="NUDIX_hydrolase-like_dom_sf"/>
</dbReference>
<keyword evidence="3" id="KW-0460">Magnesium</keyword>
<dbReference type="Gene3D" id="3.90.79.10">
    <property type="entry name" value="Nucleoside Triphosphate Pyrophosphohydrolase"/>
    <property type="match status" value="1"/>
</dbReference>
<dbReference type="Proteomes" id="UP000588586">
    <property type="component" value="Unassembled WGS sequence"/>
</dbReference>
<gene>
    <name evidence="5" type="ORF">HJG52_04440</name>
</gene>
<dbReference type="AlphaFoldDB" id="A0A849HG76"/>
<evidence type="ECO:0000256" key="2">
    <source>
        <dbReference type="ARBA" id="ARBA00022801"/>
    </source>
</evidence>
<evidence type="ECO:0000259" key="4">
    <source>
        <dbReference type="PROSITE" id="PS51462"/>
    </source>
</evidence>
<keyword evidence="6" id="KW-1185">Reference proteome</keyword>
<name>A0A849HG76_9MICO</name>
<evidence type="ECO:0000313" key="5">
    <source>
        <dbReference type="EMBL" id="NNM45251.1"/>
    </source>
</evidence>
<dbReference type="RefSeq" id="WP_171242294.1">
    <property type="nucleotide sequence ID" value="NZ_JABEPQ010000001.1"/>
</dbReference>
<dbReference type="PROSITE" id="PS00893">
    <property type="entry name" value="NUDIX_BOX"/>
    <property type="match status" value="1"/>
</dbReference>
<protein>
    <submittedName>
        <fullName evidence="5">NUDIX domain-containing protein</fullName>
    </submittedName>
</protein>
<evidence type="ECO:0000256" key="3">
    <source>
        <dbReference type="ARBA" id="ARBA00022842"/>
    </source>
</evidence>
<dbReference type="InterPro" id="IPR020084">
    <property type="entry name" value="NUDIX_hydrolase_CS"/>
</dbReference>
<dbReference type="EMBL" id="JABEPQ010000001">
    <property type="protein sequence ID" value="NNM45251.1"/>
    <property type="molecule type" value="Genomic_DNA"/>
</dbReference>
<dbReference type="InterPro" id="IPR000086">
    <property type="entry name" value="NUDIX_hydrolase_dom"/>
</dbReference>
<reference evidence="5 6" key="1">
    <citation type="submission" date="2020-04" db="EMBL/GenBank/DDBJ databases">
        <title>Knoellia sp. isolate from air conditioner.</title>
        <authorList>
            <person name="Chea S."/>
            <person name="Kim D.-U."/>
        </authorList>
    </citation>
    <scope>NUCLEOTIDE SEQUENCE [LARGE SCALE GENOMIC DNA]</scope>
    <source>
        <strain evidence="5 6">DB2414S</strain>
    </source>
</reference>
<dbReference type="PROSITE" id="PS51462">
    <property type="entry name" value="NUDIX"/>
    <property type="match status" value="1"/>
</dbReference>
<comment type="cofactor">
    <cofactor evidence="1">
        <name>Mg(2+)</name>
        <dbReference type="ChEBI" id="CHEBI:18420"/>
    </cofactor>
</comment>